<dbReference type="AlphaFoldDB" id="A0AAV2TYK5"/>
<comment type="caution">
    <text evidence="1">The sequence shown here is derived from an EMBL/GenBank/DDBJ whole genome shotgun (WGS) entry which is preliminary data.</text>
</comment>
<proteinExistence type="predicted"/>
<dbReference type="Proteomes" id="UP001497525">
    <property type="component" value="Unassembled WGS sequence"/>
</dbReference>
<gene>
    <name evidence="1" type="ORF">CDAUBV1_LOCUS15133</name>
</gene>
<accession>A0AAV2TYK5</accession>
<organism evidence="1 2">
    <name type="scientific">Calicophoron daubneyi</name>
    <name type="common">Rumen fluke</name>
    <name type="synonym">Paramphistomum daubneyi</name>
    <dbReference type="NCBI Taxonomy" id="300641"/>
    <lineage>
        <taxon>Eukaryota</taxon>
        <taxon>Metazoa</taxon>
        <taxon>Spiralia</taxon>
        <taxon>Lophotrochozoa</taxon>
        <taxon>Platyhelminthes</taxon>
        <taxon>Trematoda</taxon>
        <taxon>Digenea</taxon>
        <taxon>Plagiorchiida</taxon>
        <taxon>Pronocephalata</taxon>
        <taxon>Paramphistomoidea</taxon>
        <taxon>Paramphistomidae</taxon>
        <taxon>Calicophoron</taxon>
    </lineage>
</organism>
<evidence type="ECO:0000313" key="2">
    <source>
        <dbReference type="Proteomes" id="UP001497525"/>
    </source>
</evidence>
<evidence type="ECO:0000313" key="1">
    <source>
        <dbReference type="EMBL" id="CAL5139948.1"/>
    </source>
</evidence>
<reference evidence="1" key="1">
    <citation type="submission" date="2024-06" db="EMBL/GenBank/DDBJ databases">
        <authorList>
            <person name="Liu X."/>
            <person name="Lenzi L."/>
            <person name="Haldenby T S."/>
            <person name="Uol C."/>
        </authorList>
    </citation>
    <scope>NUCLEOTIDE SEQUENCE</scope>
</reference>
<name>A0AAV2TYK5_CALDB</name>
<dbReference type="EMBL" id="CAXLJL010000678">
    <property type="protein sequence ID" value="CAL5139948.1"/>
    <property type="molecule type" value="Genomic_DNA"/>
</dbReference>
<sequence length="254" mass="28590">MDDTPDAGLLTLLSRVEGTFAYRHYHLTQALSSSIRDFSTWCLHRLLLIACRPKFTYHLSGVAEVVKKLLLLLERHHLDVFIRLSLALLAMLNGPSYHILPSSVFPNLKFGVFSQLDVLTGLERFDRGELTSFKISLGELTLGDREVTISGLDESPELTLRCEPIQLADLGSTYRVVAVLCQTLSTVTISLRNYTPSLTTKAFHMYWLTIELCDALDKRRDSEMFSLCTWALKNPQHMSQAVGLLSAGSKYDIH</sequence>
<protein>
    <submittedName>
        <fullName evidence="1">Uncharacterized protein</fullName>
    </submittedName>
</protein>